<evidence type="ECO:0000313" key="3">
    <source>
        <dbReference type="Proteomes" id="UP001066276"/>
    </source>
</evidence>
<proteinExistence type="predicted"/>
<reference evidence="2" key="1">
    <citation type="journal article" date="2022" name="bioRxiv">
        <title>Sequencing and chromosome-scale assembly of the giantPleurodeles waltlgenome.</title>
        <authorList>
            <person name="Brown T."/>
            <person name="Elewa A."/>
            <person name="Iarovenko S."/>
            <person name="Subramanian E."/>
            <person name="Araus A.J."/>
            <person name="Petzold A."/>
            <person name="Susuki M."/>
            <person name="Suzuki K.-i.T."/>
            <person name="Hayashi T."/>
            <person name="Toyoda A."/>
            <person name="Oliveira C."/>
            <person name="Osipova E."/>
            <person name="Leigh N.D."/>
            <person name="Simon A."/>
            <person name="Yun M.H."/>
        </authorList>
    </citation>
    <scope>NUCLEOTIDE SEQUENCE</scope>
    <source>
        <strain evidence="2">20211129_DDA</strain>
        <tissue evidence="2">Liver</tissue>
    </source>
</reference>
<dbReference type="EMBL" id="JANPWB010000015">
    <property type="protein sequence ID" value="KAJ1092328.1"/>
    <property type="molecule type" value="Genomic_DNA"/>
</dbReference>
<dbReference type="AlphaFoldDB" id="A0AAV7LS52"/>
<evidence type="ECO:0000256" key="1">
    <source>
        <dbReference type="SAM" id="MobiDB-lite"/>
    </source>
</evidence>
<evidence type="ECO:0000313" key="2">
    <source>
        <dbReference type="EMBL" id="KAJ1092328.1"/>
    </source>
</evidence>
<dbReference type="Proteomes" id="UP001066276">
    <property type="component" value="Chromosome 11"/>
</dbReference>
<organism evidence="2 3">
    <name type="scientific">Pleurodeles waltl</name>
    <name type="common">Iberian ribbed newt</name>
    <dbReference type="NCBI Taxonomy" id="8319"/>
    <lineage>
        <taxon>Eukaryota</taxon>
        <taxon>Metazoa</taxon>
        <taxon>Chordata</taxon>
        <taxon>Craniata</taxon>
        <taxon>Vertebrata</taxon>
        <taxon>Euteleostomi</taxon>
        <taxon>Amphibia</taxon>
        <taxon>Batrachia</taxon>
        <taxon>Caudata</taxon>
        <taxon>Salamandroidea</taxon>
        <taxon>Salamandridae</taxon>
        <taxon>Pleurodelinae</taxon>
        <taxon>Pleurodeles</taxon>
    </lineage>
</organism>
<protein>
    <submittedName>
        <fullName evidence="2">Uncharacterized protein</fullName>
    </submittedName>
</protein>
<keyword evidence="3" id="KW-1185">Reference proteome</keyword>
<feature type="compositionally biased region" description="Basic and acidic residues" evidence="1">
    <location>
        <begin position="60"/>
        <end position="89"/>
    </location>
</feature>
<name>A0AAV7LS52_PLEWA</name>
<sequence>MGDQEPQARWSLAIFTRTIKGMRRQPEYHIFRPLVERLARAGVRQTTASADTASRATAHPQKERDWCSEMQREGEEGSRGSVERSQRNA</sequence>
<feature type="region of interest" description="Disordered" evidence="1">
    <location>
        <begin position="44"/>
        <end position="89"/>
    </location>
</feature>
<comment type="caution">
    <text evidence="2">The sequence shown here is derived from an EMBL/GenBank/DDBJ whole genome shotgun (WGS) entry which is preliminary data.</text>
</comment>
<gene>
    <name evidence="2" type="ORF">NDU88_005439</name>
</gene>
<accession>A0AAV7LS52</accession>
<feature type="compositionally biased region" description="Low complexity" evidence="1">
    <location>
        <begin position="46"/>
        <end position="58"/>
    </location>
</feature>